<organism evidence="7 8">
    <name type="scientific">Desulfolithobacter dissulfuricans</name>
    <dbReference type="NCBI Taxonomy" id="2795293"/>
    <lineage>
        <taxon>Bacteria</taxon>
        <taxon>Pseudomonadati</taxon>
        <taxon>Thermodesulfobacteriota</taxon>
        <taxon>Desulfobulbia</taxon>
        <taxon>Desulfobulbales</taxon>
        <taxon>Desulfobulbaceae</taxon>
        <taxon>Desulfolithobacter</taxon>
    </lineage>
</organism>
<evidence type="ECO:0000256" key="4">
    <source>
        <dbReference type="ARBA" id="ARBA00022982"/>
    </source>
</evidence>
<feature type="transmembrane region" description="Helical" evidence="6">
    <location>
        <begin position="376"/>
        <end position="395"/>
    </location>
</feature>
<dbReference type="RefSeq" id="WP_267928212.1">
    <property type="nucleotide sequence ID" value="NZ_AP024233.1"/>
</dbReference>
<dbReference type="GO" id="GO:0046872">
    <property type="term" value="F:metal ion binding"/>
    <property type="evidence" value="ECO:0007669"/>
    <property type="project" value="UniProtKB-KW"/>
</dbReference>
<evidence type="ECO:0000256" key="2">
    <source>
        <dbReference type="ARBA" id="ARBA00022617"/>
    </source>
</evidence>
<sequence>MNVAYLDITGRETVRKNSLPWIIQILLMSILLIMWTGTSGYAAGADEEDCLICHKYPGLGRIDQKTGRLRIFYVAGSKFLNSVHSQVLCRNCHLNLDVIPHTDAKKVDCTTKCHIKEPSTGKEFSHGKINNKLSHSVHGRDTTGKPKKYPEDMPGCTDCHVNEIYQPVSDLTTLEAGISFNALRRCLGCHDDKQWTNRFYNHFSHRMHRSRTSLETVKLCLNCHQDGEMMARHGLMPTANYQDTYHWKAVLYGDPNAPDCLNCHAPIGYTVHSMVPADDPNSPVNKKNLRRTCAGGSGTQQCHPHATEKFVSGKIHRTGLGFEETVAAFVQGEKIAEDIKALKKERRFRTLISKKDTSKLSEQEIFQQKIYSLVKYVYTLLITVVIGGMLVHQILDFYRTVKSRKSHGE</sequence>
<dbReference type="InterPro" id="IPR036280">
    <property type="entry name" value="Multihaem_cyt_sf"/>
</dbReference>
<dbReference type="Proteomes" id="UP001063350">
    <property type="component" value="Chromosome"/>
</dbReference>
<keyword evidence="2" id="KW-0349">Heme</keyword>
<keyword evidence="5" id="KW-0408">Iron</keyword>
<protein>
    <submittedName>
        <fullName evidence="7">Uncharacterized protein</fullName>
    </submittedName>
</protein>
<dbReference type="AlphaFoldDB" id="A0A915XJ51"/>
<feature type="transmembrane region" description="Helical" evidence="6">
    <location>
        <begin position="21"/>
        <end position="43"/>
    </location>
</feature>
<dbReference type="KEGG" id="ddu:GF1_06830"/>
<dbReference type="SUPFAM" id="SSF48695">
    <property type="entry name" value="Multiheme cytochromes"/>
    <property type="match status" value="1"/>
</dbReference>
<evidence type="ECO:0000313" key="7">
    <source>
        <dbReference type="EMBL" id="BCO08307.1"/>
    </source>
</evidence>
<keyword evidence="6" id="KW-0812">Transmembrane</keyword>
<evidence type="ECO:0000256" key="1">
    <source>
        <dbReference type="ARBA" id="ARBA00022448"/>
    </source>
</evidence>
<keyword evidence="3" id="KW-0479">Metal-binding</keyword>
<evidence type="ECO:0000256" key="6">
    <source>
        <dbReference type="SAM" id="Phobius"/>
    </source>
</evidence>
<keyword evidence="6" id="KW-0472">Membrane</keyword>
<evidence type="ECO:0000256" key="5">
    <source>
        <dbReference type="ARBA" id="ARBA00023004"/>
    </source>
</evidence>
<reference evidence="7" key="1">
    <citation type="submission" date="2020-12" db="EMBL/GenBank/DDBJ databases">
        <title>Desulfobium dissulfuricans gen. nov., sp. nov., a novel mesophilic, sulfate-reducing bacterium isolated from a deep-sea hydrothermal vent.</title>
        <authorList>
            <person name="Hashimoto Y."/>
            <person name="Tame A."/>
            <person name="Sawayama S."/>
            <person name="Miyazaki J."/>
            <person name="Takai K."/>
            <person name="Nakagawa S."/>
        </authorList>
    </citation>
    <scope>NUCLEOTIDE SEQUENCE</scope>
    <source>
        <strain evidence="7">GF1</strain>
    </source>
</reference>
<name>A0A915XJ51_9BACT</name>
<dbReference type="Gene3D" id="1.10.3820.10">
    <property type="entry name" value="Di-heme elbow motif domain"/>
    <property type="match status" value="1"/>
</dbReference>
<dbReference type="InterPro" id="IPR038266">
    <property type="entry name" value="NapC/NirT_cytc_sf"/>
</dbReference>
<keyword evidence="4" id="KW-0249">Electron transport</keyword>
<proteinExistence type="predicted"/>
<dbReference type="EMBL" id="AP024233">
    <property type="protein sequence ID" value="BCO08307.1"/>
    <property type="molecule type" value="Genomic_DNA"/>
</dbReference>
<keyword evidence="8" id="KW-1185">Reference proteome</keyword>
<gene>
    <name evidence="7" type="ORF">GF1_06830</name>
</gene>
<evidence type="ECO:0000256" key="3">
    <source>
        <dbReference type="ARBA" id="ARBA00022723"/>
    </source>
</evidence>
<keyword evidence="1" id="KW-0813">Transport</keyword>
<keyword evidence="6" id="KW-1133">Transmembrane helix</keyword>
<evidence type="ECO:0000313" key="8">
    <source>
        <dbReference type="Proteomes" id="UP001063350"/>
    </source>
</evidence>
<accession>A0A915XJ51</accession>